<reference evidence="1 2" key="1">
    <citation type="submission" date="2015-06" db="EMBL/GenBank/DDBJ databases">
        <title>Prevotella sp. 109, sp. nov., a novel member of the family Prevotellaceae isolated from human faeces.</title>
        <authorList>
            <person name="Shkoporov A.N."/>
            <person name="Chaplin A.V."/>
            <person name="Kafarskaia L.I."/>
            <person name="Efimov B.A."/>
        </authorList>
    </citation>
    <scope>NUCLEOTIDE SEQUENCE [LARGE SCALE GENOMIC DNA]</scope>
    <source>
        <strain evidence="1 2">109</strain>
    </source>
</reference>
<comment type="caution">
    <text evidence="1">The sequence shown here is derived from an EMBL/GenBank/DDBJ whole genome shotgun (WGS) entry which is preliminary data.</text>
</comment>
<name>A0A8E1URB4_9BACT</name>
<sequence length="69" mass="7655">MYAENIFVKNSSLVTIVCKVLNDSALMCDELKTQLVTHSCIWPVEADFAAKSINILALYCSENGEIIVM</sequence>
<evidence type="ECO:0000313" key="2">
    <source>
        <dbReference type="Proteomes" id="UP000036951"/>
    </source>
</evidence>
<dbReference type="EMBL" id="LFQU01000001">
    <property type="protein sequence ID" value="KOO69860.1"/>
    <property type="molecule type" value="Genomic_DNA"/>
</dbReference>
<evidence type="ECO:0000313" key="1">
    <source>
        <dbReference type="EMBL" id="KOO69860.1"/>
    </source>
</evidence>
<dbReference type="Proteomes" id="UP000036951">
    <property type="component" value="Unassembled WGS sequence"/>
</dbReference>
<gene>
    <name evidence="1" type="ORF">ACU52_01630</name>
</gene>
<keyword evidence="2" id="KW-1185">Reference proteome</keyword>
<organism evidence="1 2">
    <name type="scientific">Xylanibacter rarus</name>
    <dbReference type="NCBI Taxonomy" id="1676614"/>
    <lineage>
        <taxon>Bacteria</taxon>
        <taxon>Pseudomonadati</taxon>
        <taxon>Bacteroidota</taxon>
        <taxon>Bacteroidia</taxon>
        <taxon>Bacteroidales</taxon>
        <taxon>Prevotellaceae</taxon>
        <taxon>Xylanibacter</taxon>
    </lineage>
</organism>
<dbReference type="AlphaFoldDB" id="A0A8E1URB4"/>
<protein>
    <submittedName>
        <fullName evidence="1">Uncharacterized protein</fullName>
    </submittedName>
</protein>
<proteinExistence type="predicted"/>
<accession>A0A8E1URB4</accession>